<organism evidence="2 3">
    <name type="scientific">Obba rivulosa</name>
    <dbReference type="NCBI Taxonomy" id="1052685"/>
    <lineage>
        <taxon>Eukaryota</taxon>
        <taxon>Fungi</taxon>
        <taxon>Dikarya</taxon>
        <taxon>Basidiomycota</taxon>
        <taxon>Agaricomycotina</taxon>
        <taxon>Agaricomycetes</taxon>
        <taxon>Polyporales</taxon>
        <taxon>Gelatoporiaceae</taxon>
        <taxon>Obba</taxon>
    </lineage>
</organism>
<dbReference type="InterPro" id="IPR029058">
    <property type="entry name" value="AB_hydrolase_fold"/>
</dbReference>
<proteinExistence type="predicted"/>
<dbReference type="EMBL" id="KV722336">
    <property type="protein sequence ID" value="OCH95398.1"/>
    <property type="molecule type" value="Genomic_DNA"/>
</dbReference>
<dbReference type="SUPFAM" id="SSF53474">
    <property type="entry name" value="alpha/beta-Hydrolases"/>
    <property type="match status" value="1"/>
</dbReference>
<dbReference type="GO" id="GO:0016787">
    <property type="term" value="F:hydrolase activity"/>
    <property type="evidence" value="ECO:0007669"/>
    <property type="project" value="UniProtKB-KW"/>
</dbReference>
<evidence type="ECO:0000313" key="2">
    <source>
        <dbReference type="EMBL" id="OCH95398.1"/>
    </source>
</evidence>
<sequence>MSGQERYLTSPDGTTIWAQAVGNPSKPHIVFVHGLACTGLGFDLQFSDPEMLENLYLVRYEMRGHGRSGKPENMSDYDSIRYAEDFGTVCDAFEVFKPFVVGWSLGGCVPVDVVHYFGTDYISGVIYVGGGVLSRKWHRMCTHPVMSAMMPSLKSADSTAASKVSTHFIESCVANPPVDLPFPVLAQCLGGFVLQPPIVRKYSLERQQDQTKWEQEARVLPALIIQGTLDLHCLYKIMIGKAREVYDDVEVKIMEGIGHAPHIEKPKETNRYILDWVKTIVCQPKYVKSRL</sequence>
<dbReference type="InterPro" id="IPR000073">
    <property type="entry name" value="AB_hydrolase_1"/>
</dbReference>
<protein>
    <submittedName>
        <fullName evidence="2">Alpha/beta-hydrolase</fullName>
    </submittedName>
</protein>
<dbReference type="Gene3D" id="3.40.50.1820">
    <property type="entry name" value="alpha/beta hydrolase"/>
    <property type="match status" value="1"/>
</dbReference>
<evidence type="ECO:0000259" key="1">
    <source>
        <dbReference type="Pfam" id="PF12697"/>
    </source>
</evidence>
<name>A0A8E2DTA0_9APHY</name>
<keyword evidence="2" id="KW-0378">Hydrolase</keyword>
<dbReference type="AlphaFoldDB" id="A0A8E2DTA0"/>
<dbReference type="GO" id="GO:0016020">
    <property type="term" value="C:membrane"/>
    <property type="evidence" value="ECO:0007669"/>
    <property type="project" value="TreeGrafter"/>
</dbReference>
<dbReference type="InterPro" id="IPR050266">
    <property type="entry name" value="AB_hydrolase_sf"/>
</dbReference>
<feature type="domain" description="AB hydrolase-1" evidence="1">
    <location>
        <begin position="29"/>
        <end position="270"/>
    </location>
</feature>
<dbReference type="Proteomes" id="UP000250043">
    <property type="component" value="Unassembled WGS sequence"/>
</dbReference>
<dbReference type="PANTHER" id="PTHR43798">
    <property type="entry name" value="MONOACYLGLYCEROL LIPASE"/>
    <property type="match status" value="1"/>
</dbReference>
<keyword evidence="3" id="KW-1185">Reference proteome</keyword>
<dbReference type="PANTHER" id="PTHR43798:SF33">
    <property type="entry name" value="HYDROLASE, PUTATIVE (AFU_ORTHOLOGUE AFUA_2G14860)-RELATED"/>
    <property type="match status" value="1"/>
</dbReference>
<gene>
    <name evidence="2" type="ORF">OBBRIDRAFT_883956</name>
</gene>
<accession>A0A8E2DTA0</accession>
<evidence type="ECO:0000313" key="3">
    <source>
        <dbReference type="Proteomes" id="UP000250043"/>
    </source>
</evidence>
<reference evidence="2 3" key="1">
    <citation type="submission" date="2016-07" db="EMBL/GenBank/DDBJ databases">
        <title>Draft genome of the white-rot fungus Obba rivulosa 3A-2.</title>
        <authorList>
            <consortium name="DOE Joint Genome Institute"/>
            <person name="Miettinen O."/>
            <person name="Riley R."/>
            <person name="Acob R."/>
            <person name="Barry K."/>
            <person name="Cullen D."/>
            <person name="De Vries R."/>
            <person name="Hainaut M."/>
            <person name="Hatakka A."/>
            <person name="Henrissat B."/>
            <person name="Hilden K."/>
            <person name="Kuo R."/>
            <person name="Labutti K."/>
            <person name="Lipzen A."/>
            <person name="Makela M.R."/>
            <person name="Sandor L."/>
            <person name="Spatafora J.W."/>
            <person name="Grigoriev I.V."/>
            <person name="Hibbett D.S."/>
        </authorList>
    </citation>
    <scope>NUCLEOTIDE SEQUENCE [LARGE SCALE GENOMIC DNA]</scope>
    <source>
        <strain evidence="2 3">3A-2</strain>
    </source>
</reference>
<dbReference type="Pfam" id="PF12697">
    <property type="entry name" value="Abhydrolase_6"/>
    <property type="match status" value="1"/>
</dbReference>
<dbReference type="OrthoDB" id="408373at2759"/>